<evidence type="ECO:0000259" key="17">
    <source>
        <dbReference type="PROSITE" id="PS51233"/>
    </source>
</evidence>
<dbReference type="InterPro" id="IPR002919">
    <property type="entry name" value="TIL_dom"/>
</dbReference>
<dbReference type="InterPro" id="IPR000421">
    <property type="entry name" value="FA58C"/>
</dbReference>
<dbReference type="Proteomes" id="UP001054837">
    <property type="component" value="Unassembled WGS sequence"/>
</dbReference>
<dbReference type="InterPro" id="IPR001846">
    <property type="entry name" value="VWF_type-D"/>
</dbReference>
<dbReference type="InterPro" id="IPR052749">
    <property type="entry name" value="Alpha-tectorin"/>
</dbReference>
<dbReference type="Pfam" id="PF00094">
    <property type="entry name" value="VWD"/>
    <property type="match status" value="2"/>
</dbReference>
<evidence type="ECO:0000256" key="2">
    <source>
        <dbReference type="ARBA" id="ARBA00004239"/>
    </source>
</evidence>
<dbReference type="SMART" id="SM00041">
    <property type="entry name" value="CT"/>
    <property type="match status" value="1"/>
</dbReference>
<comment type="subcellular location">
    <subcellularLocation>
        <location evidence="1">Cell membrane</location>
    </subcellularLocation>
    <subcellularLocation>
        <location evidence="2">Secreted</location>
        <location evidence="2">Extracellular space</location>
    </subcellularLocation>
</comment>
<evidence type="ECO:0000313" key="19">
    <source>
        <dbReference type="Proteomes" id="UP001054837"/>
    </source>
</evidence>
<evidence type="ECO:0000313" key="18">
    <source>
        <dbReference type="EMBL" id="GIY87380.1"/>
    </source>
</evidence>
<keyword evidence="10 12" id="KW-1015">Disulfide bond</keyword>
<dbReference type="PROSITE" id="PS51233">
    <property type="entry name" value="VWFD"/>
    <property type="match status" value="2"/>
</dbReference>
<feature type="domain" description="VWFD" evidence="17">
    <location>
        <begin position="1852"/>
        <end position="2029"/>
    </location>
</feature>
<evidence type="ECO:0000256" key="9">
    <source>
        <dbReference type="ARBA" id="ARBA00023136"/>
    </source>
</evidence>
<keyword evidence="19" id="KW-1185">Reference proteome</keyword>
<feature type="domain" description="VWFC" evidence="16">
    <location>
        <begin position="2508"/>
        <end position="2575"/>
    </location>
</feature>
<dbReference type="InterPro" id="IPR025155">
    <property type="entry name" value="WxxW_domain"/>
</dbReference>
<feature type="domain" description="F5/8 type C" evidence="15">
    <location>
        <begin position="1080"/>
        <end position="1233"/>
    </location>
</feature>
<dbReference type="SUPFAM" id="SSF49785">
    <property type="entry name" value="Galactose-binding domain-like"/>
    <property type="match status" value="3"/>
</dbReference>
<gene>
    <name evidence="18" type="ORF">CDAR_320441</name>
</gene>
<dbReference type="InterPro" id="IPR001007">
    <property type="entry name" value="VWF_dom"/>
</dbReference>
<dbReference type="PROSITE" id="PS50022">
    <property type="entry name" value="FA58C_3"/>
    <property type="match status" value="3"/>
</dbReference>
<keyword evidence="4" id="KW-1003">Cell membrane</keyword>
<feature type="compositionally biased region" description="Low complexity" evidence="13">
    <location>
        <begin position="1108"/>
        <end position="1117"/>
    </location>
</feature>
<evidence type="ECO:0000256" key="5">
    <source>
        <dbReference type="ARBA" id="ARBA00022525"/>
    </source>
</evidence>
<dbReference type="CDD" id="cd19941">
    <property type="entry name" value="TIL"/>
    <property type="match status" value="4"/>
</dbReference>
<dbReference type="SMART" id="SM00216">
    <property type="entry name" value="VWD"/>
    <property type="match status" value="2"/>
</dbReference>
<feature type="domain" description="CTCK" evidence="14">
    <location>
        <begin position="2914"/>
        <end position="3010"/>
    </location>
</feature>
<dbReference type="InterPro" id="IPR008979">
    <property type="entry name" value="Galactose-bd-like_sf"/>
</dbReference>
<feature type="domain" description="VWFD" evidence="17">
    <location>
        <begin position="2192"/>
        <end position="2377"/>
    </location>
</feature>
<dbReference type="InterPro" id="IPR002172">
    <property type="entry name" value="LDrepeatLR_classA_rpt"/>
</dbReference>
<evidence type="ECO:0000256" key="12">
    <source>
        <dbReference type="PROSITE-ProRule" id="PRU00039"/>
    </source>
</evidence>
<keyword evidence="6" id="KW-0732">Signal</keyword>
<keyword evidence="5" id="KW-0964">Secreted</keyword>
<keyword evidence="11" id="KW-0325">Glycoprotein</keyword>
<evidence type="ECO:0000256" key="10">
    <source>
        <dbReference type="ARBA" id="ARBA00023157"/>
    </source>
</evidence>
<dbReference type="InterPro" id="IPR036084">
    <property type="entry name" value="Ser_inhib-like_sf"/>
</dbReference>
<dbReference type="SUPFAM" id="SSF57567">
    <property type="entry name" value="Serine protease inhibitors"/>
    <property type="match status" value="2"/>
</dbReference>
<dbReference type="PROSITE" id="PS01185">
    <property type="entry name" value="CTCK_1"/>
    <property type="match status" value="1"/>
</dbReference>
<feature type="disulfide bond" evidence="12">
    <location>
        <begin position="2954"/>
        <end position="3006"/>
    </location>
</feature>
<sequence length="3027" mass="340867">MGGDCDCLCTAIAAYAQECSIHGVSIKWRSQELCPIQCEECSTYDSCIPSCPKRTCENEYRYGKIEDSCSADFCVEGCNPKPCPAGQIYNNEVEYKCIPEVDCVVPCLEINGIIYNEGDRVTDKDVVDSCQSCHCQNGKIKCAGTPCLTIQPQRPCLKTGWTPWMNTPSFVGGDYEDLTNSALRTTYEEFCGVTNMTGIECRVAETKTPWQETGQNLICELPTGLMCNDIEQNHQICEDFEIRVFCDCGPMIETTTVPETTTQLITQAPECHHTGWSPWMSSVLPNEEGELETIERLRGNHIFCADHEIEDIECRSTSSHTYISKDNNEIICNKKVGLVCLSRNCDDYEVRVLCNCGPEATTPEVPKCVTGWTEFFNIDNPDYNPAGDDDESLVRIRERYQFCEGGVLKKAECKTLVDGQSVDFSAVNTFGMKCSPKQGFICFKDNALECPDFMVRFYCLCEPTEPTTLRIIETTPTPIPIVPVPFECGWTPWLNTDTPDVGEQDDGDLEDLSTIQYLYKTCGGADLKDIECRMSRTHHSYDLSQQNNLQCNLQDGFSCHNKDQIGKCYDYEIRLLCMYDWCYPATTTPVPTTTVTTVNPCPDGEVYDECAYRCDQMCSSFTHQMTSRCVSFTNCVPACRPIAGCEPPNVWRDYYTCVPKEECTCIFLEGDQERIVAPNEVFIKDCERCQCVHDQLNCVIDPTLCGPPPTGKTRLLIPKENITREDCWTEWVSIDSPVNGVGDLEKINTYWEKFEFCPDPVKIECRTISNKQKASEVGQYITCDLQTGLICWNKDNQPEGCYDYEVRYFCPCAATTLTPTTLPTTTVTTPPTLQPGICVFGWTEWFNSHHPDNRGDYESIQSSRFNHIFCSSDMITSIECRRAGTDGIGLLQRGVYCDLQAGLICSQDYLGEQESCWDYEVRFFCDCPTTEPFTEPETLPPIVTELPSLVPCAYWSDWINEHHPPEKGKGTKTGVKGKGAKVGGDTEKAMPLKLRREYDFCNDGIVTDIECRDAETDLDHKETGDKKTVCDMTSGFRCRGYDQPGKFCRDYKIRYYCSCKPTPAVIITKPSTPTIHIEPCTVYYNVIDGPKPLPDSHIKASTSKDSMSGPQSSRLSSISSTRSAGAWIAGDIDDRQFIEVDLGFIQNVYGVVTLGRHGHPEWVKSYKVLYSNDGLTFRYVGEDGIKEKIFGGNFDSITPIEHIFKKPFEARFVRIQPIDFHKEIALRFDIYGCAEGMTTVPTTITLPPTCTDEMGLYNGSIVDKQVKVSSSKLENTDERYIRLYTPGAWVAGELDENQFVEVDFEDLRELSGVQIQGRHNVSQWVTAFTVSYSQDGTIWNYITDSSGAGKKVFSGNYDSDTVVTVYFPQPIRARFVHINPVGWRNWISMRLEILGCYEAKEAVLSENTTLVPLEMLEGNCSQQMGFENRQLPDSAIWVSSSESPRSDASRIRLNTHADEEGTGGWIAATYDYKPVILIDFFGPRNLTGIETQGVEDVDKWVKTFYVKYSLDNITWEDAYAKETGYFGFDGNVDRDRPKLSVFSTMILARYLKVILVDYHGGPGLRMEVQGCFLPYEEILPPPATLTPTEFCAEWGDWLSLSDPASNPYGDEENINDIIAHTGKCYNPYEIQCRDMVTQQDYSKVRQAVSCDLQNGLLCLNNDQSSGLCHNYEVRIKCWTCGVETTTPSLPLILCPEVPESMKDNCPTSCAPDYACDGGFNCVPHADCACFVDGKKFKPSNLILTKDCQECDCLLGGHTSCRPKVCQPCSETQKAELDENCECRCVGCEEGTVICPTTQECIPESRWCDGVRDCQDDEIDCPTTPRITTVTTPPTTTTEVPIICSTDFVDVTDTCEMISNNFETFDGLSYQYDICDHVLMQEKTSNLYSVSVHKTCSPENVNACERYLHIEVDGVTLKIGPGMDDVTVQDNRVSVANLWIVSKRFQNFDIKKKGSSIVFKSKKYHFDVIWDNVQNAKIVISKCLMDQVVGLCGLYNKQVEDDRTTPDGSLVKSNQDFGNSWSIGPADRCSPPACEEYYMREAITTCEYLLGEPFNSACSSFLNMQTRVDTCITFMCECLQRTSLDARKNSDVFYDIYGGTDSCKCLALESFAEACEAVRQEPLLNWRIDYSCTPECPPGMEWQDCGPGCELTCDNYKDRDSLCTGGCTPGCYCPSGLIRHHDRCVKAYMCQDCICRGHGDPNFITFDGKYYAFQGNCTYVLAQSRDLEDPSLDFKILVTNVECPEEPHTSCADGLQIYWNGHVIEKFKNKPVYLNRDAIDPAMSPLEKDGISITYIPNKHTIIHIKSINLAVRYFDQMYGFNVELPAFYYYNKTEGLCGICNFIQSDDIYHKNGYITDDIDDFAYSWLVEPNTKDHCEFPRIVVPEPRPGICNFTVSPCEIFLDPSLYSKSCQNDVTYSLKPEASMCRSKFQYAQQCCERGISLIDWLQMSGCENSCPEGMFYDCTSACQKTCDNYKTFKEEDCDLMPLYTCRCPEGQVLQQGQCVDVIQCEKCDEEHIVGDVWHIGPCEQCECLNDRSTKCTVTTCPEVPICKENEKLDVLPKPEGACCEVYHCVEVALIVCPETKPLECGEGESNVVYHEEGCPRYKCVCDPVLCPPLVKPFTEEGENVTLEQEGCCPHYEVTCQPEICQLPPICAPGFVESVYEGKCCLQYTCIPKKNVCVYEFKFAVEDGYQVALEPQDYHKEEFEAGSSWYDGLCQNCSCKEKNGFFRSECRIELCLNPDEFPDNDNYERESYHNPGECCPKYKRTACKMNDIIYKIGEKWPSPDGDRCKSFECVKHQDEATISRTTYNCNTTCPRTAVYVESTPESNKCCGTCIAVACEEDGVIYQNEESWTPATLNCHKATCYVNDTHTHIRYEGPKCPVMDPNCPMEYVRLDPKGCCKYCEQPTDTCSAVEVPDYETIGYFSYHDTERGFCTNEVDLEGLTRCSGKCSAQSLYSSAIGDFESICNCCLPDQTKPRTIALRCSDGNIVHKTYQQPLSCKCNSCSGRTSDRSHEFMNQMGSL</sequence>
<dbReference type="GO" id="GO:0005576">
    <property type="term" value="C:extracellular region"/>
    <property type="evidence" value="ECO:0007669"/>
    <property type="project" value="UniProtKB-SubCell"/>
</dbReference>
<dbReference type="Pfam" id="PF08742">
    <property type="entry name" value="C8"/>
    <property type="match status" value="2"/>
</dbReference>
<feature type="domain" description="F5/8 type C" evidence="15">
    <location>
        <begin position="1420"/>
        <end position="1571"/>
    </location>
</feature>
<protein>
    <submittedName>
        <fullName evidence="18">Hemocytin</fullName>
    </submittedName>
</protein>
<dbReference type="CDD" id="cd00057">
    <property type="entry name" value="FA58C"/>
    <property type="match status" value="3"/>
</dbReference>
<dbReference type="PROSITE" id="PS01225">
    <property type="entry name" value="CTCK_2"/>
    <property type="match status" value="1"/>
</dbReference>
<dbReference type="InterPro" id="IPR006207">
    <property type="entry name" value="Cys_knot_C"/>
</dbReference>
<dbReference type="PROSITE" id="PS01208">
    <property type="entry name" value="VWFC_1"/>
    <property type="match status" value="1"/>
</dbReference>
<dbReference type="InterPro" id="IPR014853">
    <property type="entry name" value="VWF/SSPO/ZAN-like_Cys-rich_dom"/>
</dbReference>
<keyword evidence="8" id="KW-0186">Copper</keyword>
<dbReference type="GO" id="GO:0005886">
    <property type="term" value="C:plasma membrane"/>
    <property type="evidence" value="ECO:0007669"/>
    <property type="project" value="UniProtKB-SubCell"/>
</dbReference>
<dbReference type="PROSITE" id="PS50184">
    <property type="entry name" value="VWFC_2"/>
    <property type="match status" value="1"/>
</dbReference>
<keyword evidence="7" id="KW-0677">Repeat</keyword>
<dbReference type="Pfam" id="PF00754">
    <property type="entry name" value="F5_F8_type_C"/>
    <property type="match status" value="3"/>
</dbReference>
<dbReference type="EMBL" id="BPLQ01015341">
    <property type="protein sequence ID" value="GIY87380.1"/>
    <property type="molecule type" value="Genomic_DNA"/>
</dbReference>
<evidence type="ECO:0000256" key="8">
    <source>
        <dbReference type="ARBA" id="ARBA00023008"/>
    </source>
</evidence>
<evidence type="ECO:0000256" key="1">
    <source>
        <dbReference type="ARBA" id="ARBA00004236"/>
    </source>
</evidence>
<keyword evidence="9" id="KW-0472">Membrane</keyword>
<feature type="disulfide bond" evidence="12">
    <location>
        <begin position="2950"/>
        <end position="3004"/>
    </location>
</feature>
<feature type="domain" description="F5/8 type C" evidence="15">
    <location>
        <begin position="1250"/>
        <end position="1396"/>
    </location>
</feature>
<dbReference type="Pfam" id="PF01826">
    <property type="entry name" value="TIL"/>
    <property type="match status" value="1"/>
</dbReference>
<evidence type="ECO:0000259" key="15">
    <source>
        <dbReference type="PROSITE" id="PS50022"/>
    </source>
</evidence>
<evidence type="ECO:0000256" key="6">
    <source>
        <dbReference type="ARBA" id="ARBA00022729"/>
    </source>
</evidence>
<dbReference type="PROSITE" id="PS01285">
    <property type="entry name" value="FA58C_1"/>
    <property type="match status" value="1"/>
</dbReference>
<dbReference type="SMART" id="SM00231">
    <property type="entry name" value="FA58C"/>
    <property type="match status" value="3"/>
</dbReference>
<proteinExistence type="inferred from homology"/>
<dbReference type="Gene3D" id="2.60.120.260">
    <property type="entry name" value="Galactose-binding domain-like"/>
    <property type="match status" value="3"/>
</dbReference>
<feature type="region of interest" description="Disordered" evidence="13">
    <location>
        <begin position="1095"/>
        <end position="1117"/>
    </location>
</feature>
<comment type="caution">
    <text evidence="18">The sequence shown here is derived from an EMBL/GenBank/DDBJ whole genome shotgun (WGS) entry which is preliminary data.</text>
</comment>
<dbReference type="PANTHER" id="PTHR46160">
    <property type="entry name" value="ALPHA-TECTORIN-RELATED"/>
    <property type="match status" value="1"/>
</dbReference>
<dbReference type="Pfam" id="PF13330">
    <property type="entry name" value="Mucin2_WxxW"/>
    <property type="match status" value="8"/>
</dbReference>
<evidence type="ECO:0000256" key="13">
    <source>
        <dbReference type="SAM" id="MobiDB-lite"/>
    </source>
</evidence>
<organism evidence="18 19">
    <name type="scientific">Caerostris darwini</name>
    <dbReference type="NCBI Taxonomy" id="1538125"/>
    <lineage>
        <taxon>Eukaryota</taxon>
        <taxon>Metazoa</taxon>
        <taxon>Ecdysozoa</taxon>
        <taxon>Arthropoda</taxon>
        <taxon>Chelicerata</taxon>
        <taxon>Arachnida</taxon>
        <taxon>Araneae</taxon>
        <taxon>Araneomorphae</taxon>
        <taxon>Entelegynae</taxon>
        <taxon>Araneoidea</taxon>
        <taxon>Araneidae</taxon>
        <taxon>Caerostris</taxon>
    </lineage>
</organism>
<evidence type="ECO:0000256" key="4">
    <source>
        <dbReference type="ARBA" id="ARBA00022475"/>
    </source>
</evidence>
<evidence type="ECO:0000256" key="7">
    <source>
        <dbReference type="ARBA" id="ARBA00022737"/>
    </source>
</evidence>
<dbReference type="SMART" id="SM00214">
    <property type="entry name" value="VWC"/>
    <property type="match status" value="3"/>
</dbReference>
<dbReference type="Gene3D" id="2.10.25.10">
    <property type="entry name" value="Laminin"/>
    <property type="match status" value="2"/>
</dbReference>
<dbReference type="SMART" id="SM00192">
    <property type="entry name" value="LDLa"/>
    <property type="match status" value="1"/>
</dbReference>
<comment type="caution">
    <text evidence="12">Lacks conserved residue(s) required for the propagation of feature annotation.</text>
</comment>
<reference evidence="18 19" key="1">
    <citation type="submission" date="2021-06" db="EMBL/GenBank/DDBJ databases">
        <title>Caerostris darwini draft genome.</title>
        <authorList>
            <person name="Kono N."/>
            <person name="Arakawa K."/>
        </authorList>
    </citation>
    <scope>NUCLEOTIDE SEQUENCE [LARGE SCALE GENOMIC DNA]</scope>
</reference>
<dbReference type="PANTHER" id="PTHR46160:SF10">
    <property type="entry name" value="MUCIN-5AC-LIKE ISOFORM X2"/>
    <property type="match status" value="1"/>
</dbReference>
<name>A0AAV4WZJ5_9ARAC</name>
<comment type="similarity">
    <text evidence="3">Belongs to the thrombospondin family.</text>
</comment>
<accession>A0AAV4WZJ5</accession>
<evidence type="ECO:0000259" key="16">
    <source>
        <dbReference type="PROSITE" id="PS50184"/>
    </source>
</evidence>
<dbReference type="PROSITE" id="PS01286">
    <property type="entry name" value="FA58C_2"/>
    <property type="match status" value="1"/>
</dbReference>
<dbReference type="CDD" id="cd00112">
    <property type="entry name" value="LDLa"/>
    <property type="match status" value="1"/>
</dbReference>
<evidence type="ECO:0000259" key="14">
    <source>
        <dbReference type="PROSITE" id="PS01225"/>
    </source>
</evidence>
<evidence type="ECO:0000256" key="3">
    <source>
        <dbReference type="ARBA" id="ARBA00009456"/>
    </source>
</evidence>
<evidence type="ECO:0000256" key="11">
    <source>
        <dbReference type="ARBA" id="ARBA00023180"/>
    </source>
</evidence>
<dbReference type="FunFam" id="2.60.120.260:FF:000016">
    <property type="entry name" value="Contactin-associated protein-like 4 isoform 1"/>
    <property type="match status" value="1"/>
</dbReference>